<protein>
    <submittedName>
        <fullName evidence="1">Uncharacterized protein</fullName>
    </submittedName>
</protein>
<dbReference type="AlphaFoldDB" id="D1CCF8"/>
<reference evidence="2" key="1">
    <citation type="journal article" date="2010" name="Stand. Genomic Sci.">
        <title>Complete genome sequence of 'Thermobaculum terrenum' type strain (YNP1).</title>
        <authorList>
            <person name="Kiss H."/>
            <person name="Cleland D."/>
            <person name="Lapidus A."/>
            <person name="Lucas S."/>
            <person name="Glavina Del Rio T."/>
            <person name="Nolan M."/>
            <person name="Tice H."/>
            <person name="Han C."/>
            <person name="Goodwin L."/>
            <person name="Pitluck S."/>
            <person name="Liolios K."/>
            <person name="Ivanova N."/>
            <person name="Mavromatis K."/>
            <person name="Ovchinnikova G."/>
            <person name="Pati A."/>
            <person name="Chen A."/>
            <person name="Palaniappan K."/>
            <person name="Land M."/>
            <person name="Hauser L."/>
            <person name="Chang Y."/>
            <person name="Jeffries C."/>
            <person name="Lu M."/>
            <person name="Brettin T."/>
            <person name="Detter J."/>
            <person name="Goker M."/>
            <person name="Tindall B."/>
            <person name="Beck B."/>
            <person name="McDermott T."/>
            <person name="Woyke T."/>
            <person name="Bristow J."/>
            <person name="Eisen J."/>
            <person name="Markowitz V."/>
            <person name="Hugenholtz P."/>
            <person name="Kyrpides N."/>
            <person name="Klenk H."/>
            <person name="Cheng J."/>
        </authorList>
    </citation>
    <scope>NUCLEOTIDE SEQUENCE [LARGE SCALE GENOMIC DNA]</scope>
    <source>
        <strain evidence="2">ATCC BAA-798 / YNP1</strain>
    </source>
</reference>
<dbReference type="HOGENOM" id="CLU_2526447_0_0_0"/>
<evidence type="ECO:0000313" key="1">
    <source>
        <dbReference type="EMBL" id="ACZ42473.1"/>
    </source>
</evidence>
<sequence>MRVRGPGWDRTDHKIRHVGIKNPTVGFSVGFCVLSGFEALGEDAFEALERDLALELKFGPPEASKRENKALCGRLQPAAHCPIW</sequence>
<proteinExistence type="predicted"/>
<gene>
    <name evidence="1" type="ordered locus">Tter_1567</name>
</gene>
<dbReference type="KEGG" id="ttr:Tter_1567"/>
<dbReference type="STRING" id="525904.Tter_1567"/>
<keyword evidence="2" id="KW-1185">Reference proteome</keyword>
<dbReference type="Proteomes" id="UP000000323">
    <property type="component" value="Chromosome 1"/>
</dbReference>
<organism evidence="1 2">
    <name type="scientific">Thermobaculum terrenum (strain ATCC BAA-798 / CCMEE 7001 / YNP1)</name>
    <dbReference type="NCBI Taxonomy" id="525904"/>
    <lineage>
        <taxon>Bacteria</taxon>
        <taxon>Bacillati</taxon>
        <taxon>Chloroflexota</taxon>
        <taxon>Chloroflexia</taxon>
        <taxon>Candidatus Thermobaculales</taxon>
        <taxon>Candidatus Thermobaculaceae</taxon>
        <taxon>Thermobaculum</taxon>
    </lineage>
</organism>
<dbReference type="EMBL" id="CP001825">
    <property type="protein sequence ID" value="ACZ42473.1"/>
    <property type="molecule type" value="Genomic_DNA"/>
</dbReference>
<name>D1CCF8_THET1</name>
<accession>D1CCF8</accession>
<evidence type="ECO:0000313" key="2">
    <source>
        <dbReference type="Proteomes" id="UP000000323"/>
    </source>
</evidence>